<dbReference type="Proteomes" id="UP001146430">
    <property type="component" value="Unassembled WGS sequence"/>
</dbReference>
<dbReference type="AlphaFoldDB" id="A0A9X3RVT1"/>
<comment type="caution">
    <text evidence="1">The sequence shown here is derived from an EMBL/GenBank/DDBJ whole genome shotgun (WGS) entry which is preliminary data.</text>
</comment>
<dbReference type="EMBL" id="JAKMUU010000004">
    <property type="protein sequence ID" value="MCZ9307383.1"/>
    <property type="molecule type" value="Genomic_DNA"/>
</dbReference>
<gene>
    <name evidence="1" type="ORF">L8V01_07830</name>
    <name evidence="2" type="ORF">RAE13_06715</name>
</gene>
<evidence type="ECO:0000313" key="3">
    <source>
        <dbReference type="Proteomes" id="UP001146430"/>
    </source>
</evidence>
<evidence type="ECO:0000313" key="2">
    <source>
        <dbReference type="EMBL" id="MDV2424102.1"/>
    </source>
</evidence>
<name>A0A9X3RVT1_9CORY</name>
<dbReference type="Proteomes" id="UP001185631">
    <property type="component" value="Unassembled WGS sequence"/>
</dbReference>
<organism evidence="1 3">
    <name type="scientific">Corynebacterium curieae</name>
    <dbReference type="NCBI Taxonomy" id="2913500"/>
    <lineage>
        <taxon>Bacteria</taxon>
        <taxon>Bacillati</taxon>
        <taxon>Actinomycetota</taxon>
        <taxon>Actinomycetes</taxon>
        <taxon>Mycobacteriales</taxon>
        <taxon>Corynebacteriaceae</taxon>
        <taxon>Corynebacterium</taxon>
    </lineage>
</organism>
<keyword evidence="4" id="KW-1185">Reference proteome</keyword>
<dbReference type="RefSeq" id="WP_269946530.1">
    <property type="nucleotide sequence ID" value="NZ_JAKMUU010000004.1"/>
</dbReference>
<evidence type="ECO:0000313" key="1">
    <source>
        <dbReference type="EMBL" id="MCZ9307383.1"/>
    </source>
</evidence>
<accession>A0A9X3RVT1</accession>
<sequence>MVDVDAYEDEFGARRHAIGLPEGGRHDWQVKASAGTEGKLALFAVSKQMI</sequence>
<reference evidence="1" key="1">
    <citation type="submission" date="2022-02" db="EMBL/GenBank/DDBJ databases">
        <title>Corynebacterium sp. from urogenital microbiome.</title>
        <authorList>
            <person name="Cappelli E.A."/>
            <person name="Ribeiro T.G."/>
            <person name="Peixe L."/>
        </authorList>
    </citation>
    <scope>NUCLEOTIDE SEQUENCE</scope>
    <source>
        <strain evidence="1">C8Ua_181</strain>
    </source>
</reference>
<evidence type="ECO:0000313" key="4">
    <source>
        <dbReference type="Proteomes" id="UP001185631"/>
    </source>
</evidence>
<reference evidence="2 4" key="2">
    <citation type="submission" date="2023-08" db="EMBL/GenBank/DDBJ databases">
        <title>Genomic characterization of the C. tuberculostearicum species complex, a ubiquitous member of the human skin microbiome.</title>
        <authorList>
            <person name="Ahmed N."/>
            <person name="Deming C."/>
            <person name="Conlan S."/>
            <person name="Segre J."/>
        </authorList>
    </citation>
    <scope>NUCLEOTIDE SEQUENCE [LARGE SCALE GENOMIC DNA]</scope>
    <source>
        <strain evidence="2 4">CTNIH19</strain>
    </source>
</reference>
<protein>
    <submittedName>
        <fullName evidence="1">Uncharacterized protein</fullName>
    </submittedName>
</protein>
<dbReference type="EMBL" id="JAVBID010000007">
    <property type="protein sequence ID" value="MDV2424102.1"/>
    <property type="molecule type" value="Genomic_DNA"/>
</dbReference>
<proteinExistence type="predicted"/>